<evidence type="ECO:0000256" key="3">
    <source>
        <dbReference type="ARBA" id="ARBA00022833"/>
    </source>
</evidence>
<dbReference type="EMBL" id="DF142976">
    <property type="protein sequence ID" value="GAA49666.1"/>
    <property type="molecule type" value="Genomic_DNA"/>
</dbReference>
<keyword evidence="7" id="KW-1185">Reference proteome</keyword>
<evidence type="ECO:0000259" key="5">
    <source>
        <dbReference type="PROSITE" id="PS50966"/>
    </source>
</evidence>
<keyword evidence="1" id="KW-0479">Metal-binding</keyword>
<gene>
    <name evidence="6" type="ORF">CLF_103375</name>
</gene>
<reference evidence="6" key="1">
    <citation type="journal article" date="2011" name="Genome Biol.">
        <title>The draft genome of the carcinogenic human liver fluke Clonorchis sinensis.</title>
        <authorList>
            <person name="Wang X."/>
            <person name="Chen W."/>
            <person name="Huang Y."/>
            <person name="Sun J."/>
            <person name="Men J."/>
            <person name="Liu H."/>
            <person name="Luo F."/>
            <person name="Guo L."/>
            <person name="Lv X."/>
            <person name="Deng C."/>
            <person name="Zhou C."/>
            <person name="Fan Y."/>
            <person name="Li X."/>
            <person name="Huang L."/>
            <person name="Hu Y."/>
            <person name="Liang C."/>
            <person name="Hu X."/>
            <person name="Xu J."/>
            <person name="Yu X."/>
        </authorList>
    </citation>
    <scope>NUCLEOTIDE SEQUENCE [LARGE SCALE GENOMIC DNA]</scope>
    <source>
        <strain evidence="6">Henan</strain>
    </source>
</reference>
<keyword evidence="3" id="KW-0862">Zinc</keyword>
<dbReference type="GO" id="GO:0008270">
    <property type="term" value="F:zinc ion binding"/>
    <property type="evidence" value="ECO:0007669"/>
    <property type="project" value="UniProtKB-KW"/>
</dbReference>
<dbReference type="SUPFAM" id="SSF57903">
    <property type="entry name" value="FYVE/PHD zinc finger"/>
    <property type="match status" value="1"/>
</dbReference>
<dbReference type="InterPro" id="IPR006564">
    <property type="entry name" value="Znf_PMZ"/>
</dbReference>
<protein>
    <recommendedName>
        <fullName evidence="5">SWIM-type domain-containing protein</fullName>
    </recommendedName>
</protein>
<organism evidence="6 7">
    <name type="scientific">Clonorchis sinensis</name>
    <name type="common">Chinese liver fluke</name>
    <dbReference type="NCBI Taxonomy" id="79923"/>
    <lineage>
        <taxon>Eukaryota</taxon>
        <taxon>Metazoa</taxon>
        <taxon>Spiralia</taxon>
        <taxon>Lophotrochozoa</taxon>
        <taxon>Platyhelminthes</taxon>
        <taxon>Trematoda</taxon>
        <taxon>Digenea</taxon>
        <taxon>Opisthorchiida</taxon>
        <taxon>Opisthorchiata</taxon>
        <taxon>Opisthorchiidae</taxon>
        <taxon>Clonorchis</taxon>
    </lineage>
</organism>
<evidence type="ECO:0000313" key="6">
    <source>
        <dbReference type="EMBL" id="GAA49666.1"/>
    </source>
</evidence>
<sequence length="542" mass="60645">MATAQSVVAIAPVSAEGYAVNVATMFRESLGSCLFCNVHELVHYIKQFVRISGSYYSVRTSKASSSGGKTSIRYQCHRKGFARRPNDGKRRRLLITHSARSTPTLADWLLTIDGCRKSLSVAIGFLWRATENDVRTFLLTFLEFVGGGSHVKCIMSDGALAIANAITNCRMPRGATYGIHDTNMVEAMHRCLKMELLNGRIGLWEAIRVSRMSATYLIWNRQKAISDASRRDLRIVGHPELDSLCRRLMPYAISKMASDLCSTHPLTVVSSNEHTTIMRDSRQDTVSHATRTCTCRKFVAFGIPCLHLIHFAMEHKVEATELPVCSRWTRENNGAMAVSFVPLDAPRRGTQPPRASLNMALNYVRALHQRFDNERFDMFVSWLGSMVEHTGQQEIQPFTFPPPINQTTDTSIADYDQLSQATLLNLDAPALQQTEFPEGLVTSHPEYPAENGSSDEEGTVPAIRTGEQRTVALYDARHHSRAEVIDGPTTGPTLQEFLEDDNICADCGLEDLEENEGRTINWVQCPYCALWYHRSCLLQPPL</sequence>
<dbReference type="InterPro" id="IPR011011">
    <property type="entry name" value="Znf_FYVE_PHD"/>
</dbReference>
<keyword evidence="2 4" id="KW-0863">Zinc-finger</keyword>
<feature type="domain" description="SWIM-type" evidence="5">
    <location>
        <begin position="275"/>
        <end position="316"/>
    </location>
</feature>
<dbReference type="InterPro" id="IPR007527">
    <property type="entry name" value="Znf_SWIM"/>
</dbReference>
<evidence type="ECO:0000256" key="2">
    <source>
        <dbReference type="ARBA" id="ARBA00022771"/>
    </source>
</evidence>
<dbReference type="SMART" id="SM00575">
    <property type="entry name" value="ZnF_PMZ"/>
    <property type="match status" value="1"/>
</dbReference>
<reference key="2">
    <citation type="submission" date="2011-10" db="EMBL/GenBank/DDBJ databases">
        <title>The genome and transcriptome sequence of Clonorchis sinensis provide insights into the carcinogenic liver fluke.</title>
        <authorList>
            <person name="Wang X."/>
            <person name="Huang Y."/>
            <person name="Chen W."/>
            <person name="Liu H."/>
            <person name="Guo L."/>
            <person name="Chen Y."/>
            <person name="Luo F."/>
            <person name="Zhou W."/>
            <person name="Sun J."/>
            <person name="Mao Q."/>
            <person name="Liang P."/>
            <person name="Zhou C."/>
            <person name="Tian Y."/>
            <person name="Men J."/>
            <person name="Lv X."/>
            <person name="Huang L."/>
            <person name="Zhou J."/>
            <person name="Hu Y."/>
            <person name="Li R."/>
            <person name="Zhang F."/>
            <person name="Lei H."/>
            <person name="Li X."/>
            <person name="Hu X."/>
            <person name="Liang C."/>
            <person name="Xu J."/>
            <person name="Wu Z."/>
            <person name="Yu X."/>
        </authorList>
    </citation>
    <scope>NUCLEOTIDE SEQUENCE</scope>
    <source>
        <strain>Henan</strain>
    </source>
</reference>
<evidence type="ECO:0000256" key="1">
    <source>
        <dbReference type="ARBA" id="ARBA00022723"/>
    </source>
</evidence>
<evidence type="ECO:0000313" key="7">
    <source>
        <dbReference type="Proteomes" id="UP000008909"/>
    </source>
</evidence>
<accession>G7Y9N2</accession>
<dbReference type="PROSITE" id="PS50966">
    <property type="entry name" value="ZF_SWIM"/>
    <property type="match status" value="1"/>
</dbReference>
<dbReference type="Proteomes" id="UP000008909">
    <property type="component" value="Unassembled WGS sequence"/>
</dbReference>
<dbReference type="AlphaFoldDB" id="G7Y9N2"/>
<dbReference type="Pfam" id="PF04434">
    <property type="entry name" value="SWIM"/>
    <property type="match status" value="1"/>
</dbReference>
<proteinExistence type="predicted"/>
<name>G7Y9N2_CLOSI</name>
<evidence type="ECO:0000256" key="4">
    <source>
        <dbReference type="PROSITE-ProRule" id="PRU00325"/>
    </source>
</evidence>